<evidence type="ECO:0000313" key="3">
    <source>
        <dbReference type="Proteomes" id="UP000270626"/>
    </source>
</evidence>
<dbReference type="OrthoDB" id="5416564at2"/>
<organism evidence="2 3">
    <name type="scientific">Azonexus fungiphilus</name>
    <dbReference type="NCBI Taxonomy" id="146940"/>
    <lineage>
        <taxon>Bacteria</taxon>
        <taxon>Pseudomonadati</taxon>
        <taxon>Pseudomonadota</taxon>
        <taxon>Betaproteobacteria</taxon>
        <taxon>Rhodocyclales</taxon>
        <taxon>Azonexaceae</taxon>
        <taxon>Azonexus</taxon>
    </lineage>
</organism>
<dbReference type="SUPFAM" id="SSF52172">
    <property type="entry name" value="CheY-like"/>
    <property type="match status" value="1"/>
</dbReference>
<accession>A0A495WDJ3</accession>
<dbReference type="InterPro" id="IPR011006">
    <property type="entry name" value="CheY-like_superfamily"/>
</dbReference>
<dbReference type="InterPro" id="IPR010093">
    <property type="entry name" value="SinI_DNA-bd"/>
</dbReference>
<dbReference type="EMBL" id="RBXP01000014">
    <property type="protein sequence ID" value="RKT58835.1"/>
    <property type="molecule type" value="Genomic_DNA"/>
</dbReference>
<dbReference type="InterPro" id="IPR041657">
    <property type="entry name" value="HTH_17"/>
</dbReference>
<comment type="caution">
    <text evidence="2">The sequence shown here is derived from an EMBL/GenBank/DDBJ whole genome shotgun (WGS) entry which is preliminary data.</text>
</comment>
<dbReference type="AlphaFoldDB" id="A0A495WDJ3"/>
<evidence type="ECO:0000259" key="1">
    <source>
        <dbReference type="Pfam" id="PF12728"/>
    </source>
</evidence>
<evidence type="ECO:0000313" key="2">
    <source>
        <dbReference type="EMBL" id="RKT58835.1"/>
    </source>
</evidence>
<dbReference type="GO" id="GO:0003677">
    <property type="term" value="F:DNA binding"/>
    <property type="evidence" value="ECO:0007669"/>
    <property type="project" value="InterPro"/>
</dbReference>
<feature type="domain" description="Helix-turn-helix" evidence="1">
    <location>
        <begin position="12"/>
        <end position="60"/>
    </location>
</feature>
<dbReference type="Gene3D" id="1.10.1660.10">
    <property type="match status" value="1"/>
</dbReference>
<proteinExistence type="predicted"/>
<dbReference type="InterPro" id="IPR009061">
    <property type="entry name" value="DNA-bd_dom_put_sf"/>
</dbReference>
<dbReference type="RefSeq" id="WP_121458172.1">
    <property type="nucleotide sequence ID" value="NZ_RBXP01000014.1"/>
</dbReference>
<dbReference type="SUPFAM" id="SSF46955">
    <property type="entry name" value="Putative DNA-binding domain"/>
    <property type="match status" value="1"/>
</dbReference>
<dbReference type="NCBIfam" id="TIGR01764">
    <property type="entry name" value="excise"/>
    <property type="match status" value="1"/>
</dbReference>
<dbReference type="Pfam" id="PF12728">
    <property type="entry name" value="HTH_17"/>
    <property type="match status" value="1"/>
</dbReference>
<keyword evidence="3" id="KW-1185">Reference proteome</keyword>
<reference evidence="2 3" key="1">
    <citation type="submission" date="2018-10" db="EMBL/GenBank/DDBJ databases">
        <title>Genomic Encyclopedia of Type Strains, Phase IV (KMG-IV): sequencing the most valuable type-strain genomes for metagenomic binning, comparative biology and taxonomic classification.</title>
        <authorList>
            <person name="Goeker M."/>
        </authorList>
    </citation>
    <scope>NUCLEOTIDE SEQUENCE [LARGE SCALE GENOMIC DNA]</scope>
    <source>
        <strain evidence="2 3">DSM 23841</strain>
    </source>
</reference>
<sequence>MKTPNSIPDTCSTTEAARLLGISVRAAQLWVENGMLEAWKTPGGHRRILRSSINQVLDARHDNDGAHDDRRLAILIIEGNQAEREALGEVLRELFPECKVQLSQNAFESLLSLGDETPDVVIADIDGLDLAALGDHQGDRPRGGTLLIALASDPAAIADQCRHLPGEFVLLGKPPARDEMQGLIRAFRQGRQNHRRKA</sequence>
<protein>
    <submittedName>
        <fullName evidence="2">Excisionase family DNA binding protein</fullName>
    </submittedName>
</protein>
<dbReference type="Proteomes" id="UP000270626">
    <property type="component" value="Unassembled WGS sequence"/>
</dbReference>
<name>A0A495WDJ3_9RHOO</name>
<gene>
    <name evidence="2" type="ORF">DFR40_1864</name>
</gene>
<dbReference type="Gene3D" id="3.40.50.2300">
    <property type="match status" value="1"/>
</dbReference>